<dbReference type="InterPro" id="IPR032531">
    <property type="entry name" value="DUF4956"/>
</dbReference>
<sequence>MTIELLIALATDLVAITLLAVVLYFRRHRRRDLMLSYIALNVGVVAVTIALGSVQVGIGLGIGLFGILSIIRLRSDQITQGEIAYYFIALTLGLLAGLRPAPIWIVPMLSALLIAVMAIVDSPLVAPRALRHTLTLDRAITRPDALRAELERVLGATITRVEVLDVDLVRDITVVDVRYRMPRRSAAAQTAAAQTATAADRRALSQSAEQAAPRQEERERIPA</sequence>
<keyword evidence="2" id="KW-0812">Transmembrane</keyword>
<dbReference type="RefSeq" id="WP_275277576.1">
    <property type="nucleotide sequence ID" value="NZ_CP119108.1"/>
</dbReference>
<evidence type="ECO:0000256" key="2">
    <source>
        <dbReference type="SAM" id="Phobius"/>
    </source>
</evidence>
<reference evidence="3 4" key="1">
    <citation type="submission" date="2023-03" db="EMBL/GenBank/DDBJ databases">
        <title>Genome sequence of Microbacterium sp. KACC 23027.</title>
        <authorList>
            <person name="Kim S."/>
            <person name="Heo J."/>
            <person name="Kwon S.-W."/>
        </authorList>
    </citation>
    <scope>NUCLEOTIDE SEQUENCE [LARGE SCALE GENOMIC DNA]</scope>
    <source>
        <strain evidence="3 4">KACC 23027</strain>
    </source>
</reference>
<dbReference type="Pfam" id="PF16316">
    <property type="entry name" value="DUF4956"/>
    <property type="match status" value="1"/>
</dbReference>
<feature type="transmembrane region" description="Helical" evidence="2">
    <location>
        <begin position="6"/>
        <end position="25"/>
    </location>
</feature>
<feature type="region of interest" description="Disordered" evidence="1">
    <location>
        <begin position="198"/>
        <end position="223"/>
    </location>
</feature>
<dbReference type="EMBL" id="CP119108">
    <property type="protein sequence ID" value="WEG08246.1"/>
    <property type="molecule type" value="Genomic_DNA"/>
</dbReference>
<proteinExistence type="predicted"/>
<feature type="transmembrane region" description="Helical" evidence="2">
    <location>
        <begin position="83"/>
        <end position="98"/>
    </location>
</feature>
<evidence type="ECO:0000313" key="4">
    <source>
        <dbReference type="Proteomes" id="UP001214553"/>
    </source>
</evidence>
<evidence type="ECO:0000256" key="1">
    <source>
        <dbReference type="SAM" id="MobiDB-lite"/>
    </source>
</evidence>
<name>A0ABY8BVN4_9MICO</name>
<feature type="transmembrane region" description="Helical" evidence="2">
    <location>
        <begin position="56"/>
        <end position="71"/>
    </location>
</feature>
<dbReference type="Proteomes" id="UP001214553">
    <property type="component" value="Chromosome"/>
</dbReference>
<gene>
    <name evidence="3" type="ORF">PU630_13515</name>
</gene>
<keyword evidence="4" id="KW-1185">Reference proteome</keyword>
<keyword evidence="2" id="KW-0472">Membrane</keyword>
<feature type="compositionally biased region" description="Basic and acidic residues" evidence="1">
    <location>
        <begin position="214"/>
        <end position="223"/>
    </location>
</feature>
<accession>A0ABY8BVN4</accession>
<keyword evidence="2" id="KW-1133">Transmembrane helix</keyword>
<feature type="transmembrane region" description="Helical" evidence="2">
    <location>
        <begin position="104"/>
        <end position="126"/>
    </location>
</feature>
<organism evidence="3 4">
    <name type="scientific">Microbacterium horticulturae</name>
    <dbReference type="NCBI Taxonomy" id="3028316"/>
    <lineage>
        <taxon>Bacteria</taxon>
        <taxon>Bacillati</taxon>
        <taxon>Actinomycetota</taxon>
        <taxon>Actinomycetes</taxon>
        <taxon>Micrococcales</taxon>
        <taxon>Microbacteriaceae</taxon>
        <taxon>Microbacterium</taxon>
    </lineage>
</organism>
<protein>
    <submittedName>
        <fullName evidence="3">DUF4956 domain-containing protein</fullName>
    </submittedName>
</protein>
<evidence type="ECO:0000313" key="3">
    <source>
        <dbReference type="EMBL" id="WEG08246.1"/>
    </source>
</evidence>